<feature type="compositionally biased region" description="Polar residues" evidence="6">
    <location>
        <begin position="116"/>
        <end position="125"/>
    </location>
</feature>
<dbReference type="GO" id="GO:0046983">
    <property type="term" value="F:protein dimerization activity"/>
    <property type="evidence" value="ECO:0007669"/>
    <property type="project" value="InterPro"/>
</dbReference>
<evidence type="ECO:0000256" key="1">
    <source>
        <dbReference type="ARBA" id="ARBA00004123"/>
    </source>
</evidence>
<protein>
    <recommendedName>
        <fullName evidence="5">Transcription factor</fullName>
        <shortName evidence="5">bHLH transcription factor</shortName>
    </recommendedName>
    <alternativeName>
        <fullName evidence="5">Basic helix-loop-helix protein</fullName>
    </alternativeName>
</protein>
<evidence type="ECO:0000256" key="2">
    <source>
        <dbReference type="ARBA" id="ARBA00023015"/>
    </source>
</evidence>
<dbReference type="EnsemblPlants" id="QL08p006831:mrna">
    <property type="protein sequence ID" value="QL08p006831:mrna:CDS:1"/>
    <property type="gene ID" value="QL08p006831"/>
</dbReference>
<dbReference type="SUPFAM" id="SSF47459">
    <property type="entry name" value="HLH, helix-loop-helix DNA-binding domain"/>
    <property type="match status" value="1"/>
</dbReference>
<keyword evidence="4 5" id="KW-0539">Nucleus</keyword>
<comment type="subcellular location">
    <subcellularLocation>
        <location evidence="1 5">Nucleus</location>
    </subcellularLocation>
</comment>
<evidence type="ECO:0000313" key="8">
    <source>
        <dbReference type="EnsemblPlants" id="QL08p006831:mrna:CDS:1"/>
    </source>
</evidence>
<evidence type="ECO:0000259" key="7">
    <source>
        <dbReference type="PROSITE" id="PS50888"/>
    </source>
</evidence>
<dbReference type="InterPro" id="IPR045084">
    <property type="entry name" value="AIB/MYC-like"/>
</dbReference>
<dbReference type="PANTHER" id="PTHR11514">
    <property type="entry name" value="MYC"/>
    <property type="match status" value="1"/>
</dbReference>
<dbReference type="RefSeq" id="XP_030930533.1">
    <property type="nucleotide sequence ID" value="XM_031074673.1"/>
</dbReference>
<dbReference type="EMBL" id="LRBV02000008">
    <property type="status" value="NOT_ANNOTATED_CDS"/>
    <property type="molecule type" value="Genomic_DNA"/>
</dbReference>
<feature type="compositionally biased region" description="Polar residues" evidence="6">
    <location>
        <begin position="54"/>
        <end position="82"/>
    </location>
</feature>
<dbReference type="GO" id="GO:0005634">
    <property type="term" value="C:nucleus"/>
    <property type="evidence" value="ECO:0007669"/>
    <property type="project" value="UniProtKB-SubCell"/>
</dbReference>
<dbReference type="PROSITE" id="PS50888">
    <property type="entry name" value="BHLH"/>
    <property type="match status" value="1"/>
</dbReference>
<evidence type="ECO:0000256" key="5">
    <source>
        <dbReference type="RuleBase" id="RU369104"/>
    </source>
</evidence>
<name>A0A7N2MAJ7_QUELO</name>
<dbReference type="InterPro" id="IPR011598">
    <property type="entry name" value="bHLH_dom"/>
</dbReference>
<evidence type="ECO:0000313" key="9">
    <source>
        <dbReference type="Proteomes" id="UP000594261"/>
    </source>
</evidence>
<reference evidence="8" key="2">
    <citation type="submission" date="2021-01" db="UniProtKB">
        <authorList>
            <consortium name="EnsemblPlants"/>
        </authorList>
    </citation>
    <scope>IDENTIFICATION</scope>
</reference>
<reference evidence="8 9" key="1">
    <citation type="journal article" date="2016" name="G3 (Bethesda)">
        <title>First Draft Assembly and Annotation of the Genome of a California Endemic Oak Quercus lobata Nee (Fagaceae).</title>
        <authorList>
            <person name="Sork V.L."/>
            <person name="Fitz-Gibbon S.T."/>
            <person name="Puiu D."/>
            <person name="Crepeau M."/>
            <person name="Gugger P.F."/>
            <person name="Sherman R."/>
            <person name="Stevens K."/>
            <person name="Langley C.H."/>
            <person name="Pellegrini M."/>
            <person name="Salzberg S.L."/>
        </authorList>
    </citation>
    <scope>NUCLEOTIDE SEQUENCE [LARGE SCALE GENOMIC DNA]</scope>
    <source>
        <strain evidence="8 9">cv. SW786</strain>
    </source>
</reference>
<gene>
    <name evidence="8" type="primary">LOC115956239</name>
</gene>
<proteinExistence type="predicted"/>
<feature type="compositionally biased region" description="Polar residues" evidence="6">
    <location>
        <begin position="25"/>
        <end position="47"/>
    </location>
</feature>
<accession>A0A7N2MAJ7</accession>
<keyword evidence="9" id="KW-1185">Reference proteome</keyword>
<dbReference type="OrthoDB" id="1926382at2759"/>
<dbReference type="Gramene" id="QL08p006831:mrna">
    <property type="protein sequence ID" value="QL08p006831:mrna:CDS:1"/>
    <property type="gene ID" value="QL08p006831"/>
</dbReference>
<organism evidence="8 9">
    <name type="scientific">Quercus lobata</name>
    <name type="common">Valley oak</name>
    <dbReference type="NCBI Taxonomy" id="97700"/>
    <lineage>
        <taxon>Eukaryota</taxon>
        <taxon>Viridiplantae</taxon>
        <taxon>Streptophyta</taxon>
        <taxon>Embryophyta</taxon>
        <taxon>Tracheophyta</taxon>
        <taxon>Spermatophyta</taxon>
        <taxon>Magnoliopsida</taxon>
        <taxon>eudicotyledons</taxon>
        <taxon>Gunneridae</taxon>
        <taxon>Pentapetalae</taxon>
        <taxon>rosids</taxon>
        <taxon>fabids</taxon>
        <taxon>Fagales</taxon>
        <taxon>Fagaceae</taxon>
        <taxon>Quercus</taxon>
    </lineage>
</organism>
<dbReference type="InterPro" id="IPR036638">
    <property type="entry name" value="HLH_DNA-bd_sf"/>
</dbReference>
<dbReference type="GO" id="GO:0000976">
    <property type="term" value="F:transcription cis-regulatory region binding"/>
    <property type="evidence" value="ECO:0007669"/>
    <property type="project" value="TreeGrafter"/>
</dbReference>
<dbReference type="AlphaFoldDB" id="A0A7N2MAJ7"/>
<feature type="compositionally biased region" description="Low complexity" evidence="6">
    <location>
        <begin position="83"/>
        <end position="101"/>
    </location>
</feature>
<dbReference type="InParanoid" id="A0A7N2MAJ7"/>
<evidence type="ECO:0000256" key="6">
    <source>
        <dbReference type="SAM" id="MobiDB-lite"/>
    </source>
</evidence>
<evidence type="ECO:0000256" key="4">
    <source>
        <dbReference type="ARBA" id="ARBA00023242"/>
    </source>
</evidence>
<dbReference type="Proteomes" id="UP000594261">
    <property type="component" value="Chromosome 8"/>
</dbReference>
<sequence length="283" mass="31375">MSQPSKAISEDRVAEATASIASIFPPNNSESSGSAPNETIPQISHSIASVFPPTKSQSDSSESNERNLQPQQTHPIQSIFQPTKSHTSSSDSLHKCSSSTSIQAHFRSNKLEHSTESIQNSTSIRLSEPERVPLSRVEERLSRDQIKQLIHMLRVMVPANSKTSLECLLDSTTTYINELKGKHQSSECHKEYLQKQLESLVNNINVGIAGRNATILIQCSKNHSPSTLMVALMELELDVYNATWTVVNDLMMLHAVVNMESGFYTQEQLRLALLAKLGLAFFQ</sequence>
<dbReference type="GeneID" id="115956239"/>
<dbReference type="KEGG" id="qlo:115956239"/>
<dbReference type="Gene3D" id="4.10.280.10">
    <property type="entry name" value="Helix-loop-helix DNA-binding domain"/>
    <property type="match status" value="1"/>
</dbReference>
<keyword evidence="3 5" id="KW-0804">Transcription</keyword>
<feature type="domain" description="BHLH" evidence="7">
    <location>
        <begin position="130"/>
        <end position="179"/>
    </location>
</feature>
<feature type="region of interest" description="Disordered" evidence="6">
    <location>
        <begin position="1"/>
        <end position="134"/>
    </location>
</feature>
<dbReference type="GO" id="GO:0003700">
    <property type="term" value="F:DNA-binding transcription factor activity"/>
    <property type="evidence" value="ECO:0007669"/>
    <property type="project" value="InterPro"/>
</dbReference>
<evidence type="ECO:0000256" key="3">
    <source>
        <dbReference type="ARBA" id="ARBA00023163"/>
    </source>
</evidence>
<dbReference type="PANTHER" id="PTHR11514:SF43">
    <property type="entry name" value="TRANSCRIPTION FACTOR MYC2"/>
    <property type="match status" value="1"/>
</dbReference>
<keyword evidence="2 5" id="KW-0805">Transcription regulation</keyword>